<evidence type="ECO:0000259" key="10">
    <source>
        <dbReference type="SMART" id="SM00849"/>
    </source>
</evidence>
<evidence type="ECO:0000256" key="2">
    <source>
        <dbReference type="ARBA" id="ARBA00001947"/>
    </source>
</evidence>
<proteinExistence type="inferred from homology"/>
<dbReference type="GO" id="GO:0004416">
    <property type="term" value="F:hydroxyacylglutathione hydrolase activity"/>
    <property type="evidence" value="ECO:0007669"/>
    <property type="project" value="UniProtKB-EC"/>
</dbReference>
<dbReference type="HAMAP" id="MF_01374">
    <property type="entry name" value="Glyoxalase_2"/>
    <property type="match status" value="1"/>
</dbReference>
<dbReference type="Pfam" id="PF00753">
    <property type="entry name" value="Lactamase_B"/>
    <property type="match status" value="1"/>
</dbReference>
<dbReference type="Gene3D" id="3.60.15.10">
    <property type="entry name" value="Ribonuclease Z/Hydroxyacylglutathione hydrolase-like"/>
    <property type="match status" value="1"/>
</dbReference>
<evidence type="ECO:0000256" key="3">
    <source>
        <dbReference type="ARBA" id="ARBA00004963"/>
    </source>
</evidence>
<keyword evidence="7 11" id="KW-0378">Hydrolase</keyword>
<feature type="domain" description="Metallo-beta-lactamase" evidence="10">
    <location>
        <begin position="31"/>
        <end position="199"/>
    </location>
</feature>
<sequence length="289" mass="32136">MMLNSLGVKWAAYTISRAVMLKIIPIHAFSDNYIWMLQRDDHPQVVLVDPGQTEPVIKALEADNLQLVAILITHQHYDHTGAVVALREKYPDISIIGPNILPSKKKLSIDLPMQDVMTQKVIEGDVLTIPELSVRFDVIATPGHTLDHIAFVGEGVVFCGDTLFAAGCGRIFSGTPQLFAASLAKLMALPEDTEMYCAHEYTVANLGFAKWVEPESIDVMKRDQVEVAKQKKGLATVPTCVGLELKTNPFVRLQQPQVKLAAEKFAQSALHENWQVFAALRTWKDTKYD</sequence>
<comment type="catalytic activity">
    <reaction evidence="1">
        <text>an S-(2-hydroxyacyl)glutathione + H2O = a 2-hydroxy carboxylate + glutathione + H(+)</text>
        <dbReference type="Rhea" id="RHEA:21864"/>
        <dbReference type="ChEBI" id="CHEBI:15377"/>
        <dbReference type="ChEBI" id="CHEBI:15378"/>
        <dbReference type="ChEBI" id="CHEBI:57925"/>
        <dbReference type="ChEBI" id="CHEBI:58896"/>
        <dbReference type="ChEBI" id="CHEBI:71261"/>
        <dbReference type="EC" id="3.1.2.6"/>
    </reaction>
</comment>
<comment type="pathway">
    <text evidence="3">Secondary metabolite metabolism; methylglyoxal degradation; (R)-lactate from methylglyoxal: step 2/2.</text>
</comment>
<dbReference type="EC" id="3.1.2.6" evidence="5"/>
<evidence type="ECO:0000256" key="1">
    <source>
        <dbReference type="ARBA" id="ARBA00001623"/>
    </source>
</evidence>
<dbReference type="InterPro" id="IPR032282">
    <property type="entry name" value="HAGH_C"/>
</dbReference>
<dbReference type="EMBL" id="UOFF01000328">
    <property type="protein sequence ID" value="VAW57066.1"/>
    <property type="molecule type" value="Genomic_DNA"/>
</dbReference>
<dbReference type="SUPFAM" id="SSF56281">
    <property type="entry name" value="Metallo-hydrolase/oxidoreductase"/>
    <property type="match status" value="1"/>
</dbReference>
<reference evidence="11" key="1">
    <citation type="submission" date="2018-06" db="EMBL/GenBank/DDBJ databases">
        <authorList>
            <person name="Zhirakovskaya E."/>
        </authorList>
    </citation>
    <scope>NUCLEOTIDE SEQUENCE</scope>
</reference>
<dbReference type="GO" id="GO:0019243">
    <property type="term" value="P:methylglyoxal catabolic process to D-lactate via S-lactoyl-glutathione"/>
    <property type="evidence" value="ECO:0007669"/>
    <property type="project" value="InterPro"/>
</dbReference>
<keyword evidence="6" id="KW-0479">Metal-binding</keyword>
<dbReference type="InterPro" id="IPR035680">
    <property type="entry name" value="Clx_II_MBL"/>
</dbReference>
<dbReference type="NCBIfam" id="TIGR03413">
    <property type="entry name" value="GSH_gloB"/>
    <property type="match status" value="1"/>
</dbReference>
<dbReference type="Pfam" id="PF16123">
    <property type="entry name" value="HAGH_C"/>
    <property type="match status" value="1"/>
</dbReference>
<protein>
    <recommendedName>
        <fullName evidence="5">hydroxyacylglutathione hydrolase</fullName>
        <ecNumber evidence="5">3.1.2.6</ecNumber>
    </recommendedName>
    <alternativeName>
        <fullName evidence="9">Glyoxalase II</fullName>
    </alternativeName>
</protein>
<comment type="cofactor">
    <cofactor evidence="2">
        <name>Zn(2+)</name>
        <dbReference type="ChEBI" id="CHEBI:29105"/>
    </cofactor>
</comment>
<dbReference type="SMART" id="SM00849">
    <property type="entry name" value="Lactamase_B"/>
    <property type="match status" value="1"/>
</dbReference>
<dbReference type="InterPro" id="IPR050110">
    <property type="entry name" value="Glyoxalase_II_hydrolase"/>
</dbReference>
<keyword evidence="8" id="KW-0862">Zinc</keyword>
<gene>
    <name evidence="11" type="ORF">MNBD_GAMMA07-2622</name>
</gene>
<dbReference type="PANTHER" id="PTHR43705">
    <property type="entry name" value="HYDROXYACYLGLUTATHIONE HYDROLASE"/>
    <property type="match status" value="1"/>
</dbReference>
<dbReference type="PIRSF" id="PIRSF005457">
    <property type="entry name" value="Glx"/>
    <property type="match status" value="1"/>
</dbReference>
<name>A0A3B0XL51_9ZZZZ</name>
<dbReference type="GO" id="GO:0046872">
    <property type="term" value="F:metal ion binding"/>
    <property type="evidence" value="ECO:0007669"/>
    <property type="project" value="UniProtKB-KW"/>
</dbReference>
<evidence type="ECO:0000256" key="6">
    <source>
        <dbReference type="ARBA" id="ARBA00022723"/>
    </source>
</evidence>
<dbReference type="AlphaFoldDB" id="A0A3B0XL51"/>
<dbReference type="InterPro" id="IPR001279">
    <property type="entry name" value="Metallo-B-lactamas"/>
</dbReference>
<dbReference type="InterPro" id="IPR017782">
    <property type="entry name" value="Hydroxyacylglutathione_Hdrlase"/>
</dbReference>
<dbReference type="PANTHER" id="PTHR43705:SF1">
    <property type="entry name" value="HYDROXYACYLGLUTATHIONE HYDROLASE GLOB"/>
    <property type="match status" value="1"/>
</dbReference>
<dbReference type="CDD" id="cd07723">
    <property type="entry name" value="hydroxyacylglutathione_hydrolase_MBL-fold"/>
    <property type="match status" value="1"/>
</dbReference>
<evidence type="ECO:0000256" key="8">
    <source>
        <dbReference type="ARBA" id="ARBA00022833"/>
    </source>
</evidence>
<evidence type="ECO:0000256" key="9">
    <source>
        <dbReference type="ARBA" id="ARBA00031044"/>
    </source>
</evidence>
<dbReference type="InterPro" id="IPR036866">
    <property type="entry name" value="RibonucZ/Hydroxyglut_hydro"/>
</dbReference>
<accession>A0A3B0XL51</accession>
<evidence type="ECO:0000313" key="11">
    <source>
        <dbReference type="EMBL" id="VAW57066.1"/>
    </source>
</evidence>
<organism evidence="11">
    <name type="scientific">hydrothermal vent metagenome</name>
    <dbReference type="NCBI Taxonomy" id="652676"/>
    <lineage>
        <taxon>unclassified sequences</taxon>
        <taxon>metagenomes</taxon>
        <taxon>ecological metagenomes</taxon>
    </lineage>
</organism>
<comment type="similarity">
    <text evidence="4">Belongs to the metallo-beta-lactamase superfamily. Glyoxalase II family.</text>
</comment>
<evidence type="ECO:0000256" key="5">
    <source>
        <dbReference type="ARBA" id="ARBA00011917"/>
    </source>
</evidence>
<evidence type="ECO:0000256" key="4">
    <source>
        <dbReference type="ARBA" id="ARBA00006759"/>
    </source>
</evidence>
<evidence type="ECO:0000256" key="7">
    <source>
        <dbReference type="ARBA" id="ARBA00022801"/>
    </source>
</evidence>